<accession>A0ABP6PVR4</accession>
<protein>
    <submittedName>
        <fullName evidence="1">Tat pathway signal protein</fullName>
    </submittedName>
</protein>
<keyword evidence="2" id="KW-1185">Reference proteome</keyword>
<dbReference type="EMBL" id="BAAAUH010000040">
    <property type="protein sequence ID" value="GAA3191479.1"/>
    <property type="molecule type" value="Genomic_DNA"/>
</dbReference>
<evidence type="ECO:0000313" key="2">
    <source>
        <dbReference type="Proteomes" id="UP001501866"/>
    </source>
</evidence>
<dbReference type="InterPro" id="IPR011990">
    <property type="entry name" value="TPR-like_helical_dom_sf"/>
</dbReference>
<dbReference type="SUPFAM" id="SSF48452">
    <property type="entry name" value="TPR-like"/>
    <property type="match status" value="1"/>
</dbReference>
<dbReference type="RefSeq" id="WP_142233904.1">
    <property type="nucleotide sequence ID" value="NZ_BAAAUH010000040.1"/>
</dbReference>
<sequence length="459" mass="49979">MTERVRNEVLARTVREAGYSYAELARHVRALAEETGSAVRTNSSAVAHWVAGTRPAQRTADLVAEVLSRRLGRPVTAVHLGLRAAADGLTGLPVTPDELGDPLEELVLLGRADIGRSPEMCRAPYSDALDRLPLDLDSQSAARACARRAGAADDSEVRAVREMTELFTAVDERHGGQHGRSALVQYLVGDVAPLCRARFRTERAEQQMLSAAACAVYLAGWKAYDAGEQGLAQRYYLQSYRLTQEAGNELHGAFVLRVLAHHGMETGRAGNTLALIDAALDRVRGRTDPATEALYVVTRARALAMEGRRRDAVSAAARAARLVEDADEREMPYWAALWGSAKACVGNHTAKAAEAMGSYDIAEQHFSHAVWNRSGTAYQRIAALSVAHVGSMQCRQGLVEQACATWEKALDLMEGVRSARVRRAVTAMSEDLTPYRGRRVAAALALEERIVRWKSQAAR</sequence>
<organism evidence="1 2">
    <name type="scientific">Streptomyces virens</name>
    <dbReference type="NCBI Taxonomy" id="285572"/>
    <lineage>
        <taxon>Bacteria</taxon>
        <taxon>Bacillati</taxon>
        <taxon>Actinomycetota</taxon>
        <taxon>Actinomycetes</taxon>
        <taxon>Kitasatosporales</taxon>
        <taxon>Streptomycetaceae</taxon>
        <taxon>Streptomyces</taxon>
    </lineage>
</organism>
<reference evidence="2" key="1">
    <citation type="journal article" date="2019" name="Int. J. Syst. Evol. Microbiol.">
        <title>The Global Catalogue of Microorganisms (GCM) 10K type strain sequencing project: providing services to taxonomists for standard genome sequencing and annotation.</title>
        <authorList>
            <consortium name="The Broad Institute Genomics Platform"/>
            <consortium name="The Broad Institute Genome Sequencing Center for Infectious Disease"/>
            <person name="Wu L."/>
            <person name="Ma J."/>
        </authorList>
    </citation>
    <scope>NUCLEOTIDE SEQUENCE [LARGE SCALE GENOMIC DNA]</scope>
    <source>
        <strain evidence="2">JCM 9095</strain>
    </source>
</reference>
<proteinExistence type="predicted"/>
<comment type="caution">
    <text evidence="1">The sequence shown here is derived from an EMBL/GenBank/DDBJ whole genome shotgun (WGS) entry which is preliminary data.</text>
</comment>
<evidence type="ECO:0000313" key="1">
    <source>
        <dbReference type="EMBL" id="GAA3191479.1"/>
    </source>
</evidence>
<gene>
    <name evidence="1" type="ORF">GCM10010451_46670</name>
</gene>
<dbReference type="Proteomes" id="UP001501866">
    <property type="component" value="Unassembled WGS sequence"/>
</dbReference>
<name>A0ABP6PVR4_9ACTN</name>